<evidence type="ECO:0000313" key="3">
    <source>
        <dbReference type="Proteomes" id="UP000318940"/>
    </source>
</evidence>
<dbReference type="EMBL" id="VMVH01000202">
    <property type="protein sequence ID" value="TVW24085.1"/>
    <property type="molecule type" value="Genomic_DNA"/>
</dbReference>
<evidence type="ECO:0000259" key="1">
    <source>
        <dbReference type="Pfam" id="PF25816"/>
    </source>
</evidence>
<gene>
    <name evidence="2" type="ORF">AZK02_11560</name>
</gene>
<dbReference type="AlphaFoldDB" id="A0A8B5XJJ9"/>
<dbReference type="Proteomes" id="UP000318940">
    <property type="component" value="Unassembled WGS sequence"/>
</dbReference>
<name>A0A8B5XJJ9_STREE</name>
<dbReference type="SUPFAM" id="SSF56112">
    <property type="entry name" value="Protein kinase-like (PK-like)"/>
    <property type="match status" value="1"/>
</dbReference>
<protein>
    <submittedName>
        <fullName evidence="2">Lanthionine synthetase</fullName>
    </submittedName>
</protein>
<reference evidence="2 3" key="1">
    <citation type="submission" date="2019-07" db="EMBL/GenBank/DDBJ databases">
        <authorList>
            <person name="Mohale T."/>
        </authorList>
    </citation>
    <scope>NUCLEOTIDE SEQUENCE [LARGE SCALE GENOMIC DNA]</scope>
    <source>
        <strain evidence="2 3">NTPn 189</strain>
    </source>
</reference>
<feature type="domain" description="RamC N-terminal" evidence="1">
    <location>
        <begin position="7"/>
        <end position="58"/>
    </location>
</feature>
<comment type="caution">
    <text evidence="2">The sequence shown here is derived from an EMBL/GenBank/DDBJ whole genome shotgun (WGS) entry which is preliminary data.</text>
</comment>
<organism evidence="2 3">
    <name type="scientific">Streptococcus pneumoniae</name>
    <dbReference type="NCBI Taxonomy" id="1313"/>
    <lineage>
        <taxon>Bacteria</taxon>
        <taxon>Bacillati</taxon>
        <taxon>Bacillota</taxon>
        <taxon>Bacilli</taxon>
        <taxon>Lactobacillales</taxon>
        <taxon>Streptococcaceae</taxon>
        <taxon>Streptococcus</taxon>
    </lineage>
</organism>
<dbReference type="Pfam" id="PF25816">
    <property type="entry name" value="RamC_N"/>
    <property type="match status" value="1"/>
</dbReference>
<sequence>DFQCGEYSPIHYRYGAFKAIKNYNFSENKIVYMMKNSRGELVEDLRLSYPYLPEGVKDLFTDMEKNKLFKPSPEIPENHPLNHYNIECILKKSNRGNVYRAIEKSSNQKVIIKHARPYVYSWNDGFSAIDELKSEAANLKVFQDKSYTTDLIEEFYVNEDYFVVQKFI</sequence>
<accession>A0A8B5XJJ9</accession>
<dbReference type="InterPro" id="IPR057929">
    <property type="entry name" value="RamC_N"/>
</dbReference>
<feature type="non-terminal residue" evidence="2">
    <location>
        <position position="1"/>
    </location>
</feature>
<dbReference type="InterPro" id="IPR011009">
    <property type="entry name" value="Kinase-like_dom_sf"/>
</dbReference>
<proteinExistence type="predicted"/>
<evidence type="ECO:0000313" key="2">
    <source>
        <dbReference type="EMBL" id="TVW24085.1"/>
    </source>
</evidence>
<feature type="non-terminal residue" evidence="2">
    <location>
        <position position="168"/>
    </location>
</feature>